<accession>A0A127B7C6</accession>
<evidence type="ECO:0000313" key="1">
    <source>
        <dbReference type="EMBL" id="AMM53300.1"/>
    </source>
</evidence>
<dbReference type="EMBL" id="CP010835">
    <property type="protein sequence ID" value="AMM53300.1"/>
    <property type="molecule type" value="Genomic_DNA"/>
</dbReference>
<dbReference type="OrthoDB" id="102168at2157"/>
<name>A0A127B7C6_9EURY</name>
<dbReference type="RefSeq" id="WP_068320306.1">
    <property type="nucleotide sequence ID" value="NZ_CP010835.1"/>
</dbReference>
<dbReference type="STRING" id="1609559.TQ32_01400"/>
<sequence length="329" mass="37773">MGVYHVSGLGLSPGALTMPLTCVYILQAAARFGHEEARKFFELSGEAPRKGSYEKHKGEPEAIIVLDSKEAIQGGLHLRYESRWFKMQSNGKEPIEKPIVKYICKLLSHLNGILERQGLDGISPPKYLYLVTVDYQDFENALDTAGALLLGFERKEVWVNLIGGSNQLNLALMIAGDYTMIPARYYYVFQNSMRLEPEWLEKLPRKREDFMRSADVILNRWYDLPPLNLGYGDILRRLIDEFSYRQVISRSELEQIIADAGYGRPSDFIPKLISTRYIVPLGKDVFGSGGMLERVKTLFEKIEEHRENLRNMDIKRYLGDKMKEVEFSC</sequence>
<dbReference type="GeneID" id="28490445"/>
<dbReference type="KEGG" id="pyc:TQ32_01400"/>
<reference evidence="1 2" key="2">
    <citation type="journal article" date="2016" name="Int. J. Syst. Evol. Microbiol.">
        <title>Pyrococcus kukulkanii sp. nov., a hyperthermophilic, piezophilic archaeon isolated from a deep-sea hydrothermal vent.</title>
        <authorList>
            <person name="Callac N."/>
            <person name="Oger P."/>
            <person name="Lesongeur F."/>
            <person name="Rattray J.E."/>
            <person name="Vannier P."/>
            <person name="Michoud G."/>
            <person name="Beauverger M."/>
            <person name="Gayet N."/>
            <person name="Rouxel O."/>
            <person name="Jebbar M."/>
            <person name="Godfroy A."/>
        </authorList>
    </citation>
    <scope>NUCLEOTIDE SEQUENCE [LARGE SCALE GENOMIC DNA]</scope>
    <source>
        <strain evidence="1 2">NCB100</strain>
    </source>
</reference>
<reference evidence="2" key="1">
    <citation type="submission" date="2015-02" db="EMBL/GenBank/DDBJ databases">
        <title>Pyrococcus kukulkanii sp. nov., a novel hyperthermophilic archaeon isolated from a deep-sea hydrothermal vent at the Guaymas Basin.</title>
        <authorList>
            <person name="Oger P.M."/>
            <person name="Callac N."/>
            <person name="Jebbar M."/>
            <person name="Godfroy A."/>
        </authorList>
    </citation>
    <scope>NUCLEOTIDE SEQUENCE [LARGE SCALE GENOMIC DNA]</scope>
    <source>
        <strain evidence="2">NCB100</strain>
    </source>
</reference>
<gene>
    <name evidence="1" type="ORF">TQ32_01400</name>
</gene>
<dbReference type="PATRIC" id="fig|1609559.3.peg.291"/>
<proteinExistence type="predicted"/>
<evidence type="ECO:0008006" key="3">
    <source>
        <dbReference type="Google" id="ProtNLM"/>
    </source>
</evidence>
<dbReference type="Proteomes" id="UP000070587">
    <property type="component" value="Chromosome"/>
</dbReference>
<dbReference type="AlphaFoldDB" id="A0A127B7C6"/>
<protein>
    <recommendedName>
        <fullName evidence="3">CRISPR-associated protein</fullName>
    </recommendedName>
</protein>
<organism evidence="1 2">
    <name type="scientific">Pyrococcus kukulkanii</name>
    <dbReference type="NCBI Taxonomy" id="1609559"/>
    <lineage>
        <taxon>Archaea</taxon>
        <taxon>Methanobacteriati</taxon>
        <taxon>Methanobacteriota</taxon>
        <taxon>Thermococci</taxon>
        <taxon>Thermococcales</taxon>
        <taxon>Thermococcaceae</taxon>
        <taxon>Pyrococcus</taxon>
    </lineage>
</organism>
<evidence type="ECO:0000313" key="2">
    <source>
        <dbReference type="Proteomes" id="UP000070587"/>
    </source>
</evidence>